<accession>A0A9I9ECW0</accession>
<proteinExistence type="predicted"/>
<dbReference type="EnsemblPlants" id="MELO3C032047.2.1">
    <property type="protein sequence ID" value="MELO3C032047.2.1"/>
    <property type="gene ID" value="MELO3C032047.2"/>
</dbReference>
<name>A0A9I9ECW0_CUCME</name>
<sequence length="62" mass="7000">MGEEGRSLAITPTRAFVTMVTLMWLNRTKRKSLLAALEKIKEGEISEIWAFSESKPSFGNLK</sequence>
<reference evidence="1" key="1">
    <citation type="submission" date="2023-03" db="UniProtKB">
        <authorList>
            <consortium name="EnsemblPlants"/>
        </authorList>
    </citation>
    <scope>IDENTIFICATION</scope>
</reference>
<dbReference type="Gramene" id="MELO3C032047.2.1">
    <property type="protein sequence ID" value="MELO3C032047.2.1"/>
    <property type="gene ID" value="MELO3C032047.2"/>
</dbReference>
<protein>
    <submittedName>
        <fullName evidence="1">Uncharacterized protein</fullName>
    </submittedName>
</protein>
<evidence type="ECO:0000313" key="1">
    <source>
        <dbReference type="EnsemblPlants" id="MELO3C032047.2.1"/>
    </source>
</evidence>
<dbReference type="AlphaFoldDB" id="A0A9I9ECW0"/>
<organism evidence="1">
    <name type="scientific">Cucumis melo</name>
    <name type="common">Muskmelon</name>
    <dbReference type="NCBI Taxonomy" id="3656"/>
    <lineage>
        <taxon>Eukaryota</taxon>
        <taxon>Viridiplantae</taxon>
        <taxon>Streptophyta</taxon>
        <taxon>Embryophyta</taxon>
        <taxon>Tracheophyta</taxon>
        <taxon>Spermatophyta</taxon>
        <taxon>Magnoliopsida</taxon>
        <taxon>eudicotyledons</taxon>
        <taxon>Gunneridae</taxon>
        <taxon>Pentapetalae</taxon>
        <taxon>rosids</taxon>
        <taxon>fabids</taxon>
        <taxon>Cucurbitales</taxon>
        <taxon>Cucurbitaceae</taxon>
        <taxon>Benincaseae</taxon>
        <taxon>Cucumis</taxon>
    </lineage>
</organism>